<name>A0A955LWB2_UNCKA</name>
<accession>A0A955LWB2</accession>
<proteinExistence type="predicted"/>
<dbReference type="InterPro" id="IPR036890">
    <property type="entry name" value="HATPase_C_sf"/>
</dbReference>
<dbReference type="AlphaFoldDB" id="A0A955LWB2"/>
<keyword evidence="5" id="KW-0418">Kinase</keyword>
<comment type="catalytic activity">
    <reaction evidence="1">
        <text>ATP + protein L-histidine = ADP + protein N-phospho-L-histidine.</text>
        <dbReference type="EC" id="2.7.13.3"/>
    </reaction>
</comment>
<dbReference type="GO" id="GO:0000155">
    <property type="term" value="F:phosphorelay sensor kinase activity"/>
    <property type="evidence" value="ECO:0007669"/>
    <property type="project" value="InterPro"/>
</dbReference>
<dbReference type="Pfam" id="PF00512">
    <property type="entry name" value="HisKA"/>
    <property type="match status" value="1"/>
</dbReference>
<dbReference type="InterPro" id="IPR003661">
    <property type="entry name" value="HisK_dim/P_dom"/>
</dbReference>
<protein>
    <recommendedName>
        <fullName evidence="2">histidine kinase</fullName>
        <ecNumber evidence="2">2.7.13.3</ecNumber>
    </recommendedName>
</protein>
<dbReference type="InterPro" id="IPR004358">
    <property type="entry name" value="Sig_transdc_His_kin-like_C"/>
</dbReference>
<keyword evidence="4" id="KW-0808">Transferase</keyword>
<dbReference type="PRINTS" id="PR00344">
    <property type="entry name" value="BCTRLSENSOR"/>
</dbReference>
<dbReference type="InterPro" id="IPR036097">
    <property type="entry name" value="HisK_dim/P_sf"/>
</dbReference>
<dbReference type="EMBL" id="JAGQKY010000029">
    <property type="protein sequence ID" value="MCA9397386.1"/>
    <property type="molecule type" value="Genomic_DNA"/>
</dbReference>
<reference evidence="8" key="1">
    <citation type="submission" date="2020-04" db="EMBL/GenBank/DDBJ databases">
        <authorList>
            <person name="Zhang T."/>
        </authorList>
    </citation>
    <scope>NUCLEOTIDE SEQUENCE</scope>
    <source>
        <strain evidence="8">HKST-UBA02</strain>
    </source>
</reference>
<dbReference type="Gene3D" id="3.30.565.10">
    <property type="entry name" value="Histidine kinase-like ATPase, C-terminal domain"/>
    <property type="match status" value="1"/>
</dbReference>
<dbReference type="PANTHER" id="PTHR43711">
    <property type="entry name" value="TWO-COMPONENT HISTIDINE KINASE"/>
    <property type="match status" value="1"/>
</dbReference>
<dbReference type="Pfam" id="PF02518">
    <property type="entry name" value="HATPase_c"/>
    <property type="match status" value="1"/>
</dbReference>
<evidence type="ECO:0000256" key="4">
    <source>
        <dbReference type="ARBA" id="ARBA00022679"/>
    </source>
</evidence>
<organism evidence="8 9">
    <name type="scientific">candidate division WWE3 bacterium</name>
    <dbReference type="NCBI Taxonomy" id="2053526"/>
    <lineage>
        <taxon>Bacteria</taxon>
        <taxon>Katanobacteria</taxon>
    </lineage>
</organism>
<dbReference type="SMART" id="SM00387">
    <property type="entry name" value="HATPase_c"/>
    <property type="match status" value="1"/>
</dbReference>
<feature type="non-terminal residue" evidence="8">
    <location>
        <position position="1"/>
    </location>
</feature>
<dbReference type="CDD" id="cd00082">
    <property type="entry name" value="HisKA"/>
    <property type="match status" value="1"/>
</dbReference>
<feature type="domain" description="Histidine kinase" evidence="7">
    <location>
        <begin position="203"/>
        <end position="452"/>
    </location>
</feature>
<evidence type="ECO:0000256" key="3">
    <source>
        <dbReference type="ARBA" id="ARBA00022553"/>
    </source>
</evidence>
<evidence type="ECO:0000256" key="2">
    <source>
        <dbReference type="ARBA" id="ARBA00012438"/>
    </source>
</evidence>
<dbReference type="SUPFAM" id="SSF55785">
    <property type="entry name" value="PYP-like sensor domain (PAS domain)"/>
    <property type="match status" value="1"/>
</dbReference>
<evidence type="ECO:0000313" key="9">
    <source>
        <dbReference type="Proteomes" id="UP000699691"/>
    </source>
</evidence>
<dbReference type="Gene3D" id="1.10.287.130">
    <property type="match status" value="1"/>
</dbReference>
<dbReference type="Gene3D" id="3.30.450.20">
    <property type="entry name" value="PAS domain"/>
    <property type="match status" value="1"/>
</dbReference>
<dbReference type="InterPro" id="IPR035965">
    <property type="entry name" value="PAS-like_dom_sf"/>
</dbReference>
<keyword evidence="3" id="KW-0597">Phosphoprotein</keyword>
<dbReference type="EC" id="2.7.13.3" evidence="2"/>
<reference evidence="8" key="2">
    <citation type="journal article" date="2021" name="Microbiome">
        <title>Successional dynamics and alternative stable states in a saline activated sludge microbial community over 9 years.</title>
        <authorList>
            <person name="Wang Y."/>
            <person name="Ye J."/>
            <person name="Ju F."/>
            <person name="Liu L."/>
            <person name="Boyd J.A."/>
            <person name="Deng Y."/>
            <person name="Parks D.H."/>
            <person name="Jiang X."/>
            <person name="Yin X."/>
            <person name="Woodcroft B.J."/>
            <person name="Tyson G.W."/>
            <person name="Hugenholtz P."/>
            <person name="Polz M.F."/>
            <person name="Zhang T."/>
        </authorList>
    </citation>
    <scope>NUCLEOTIDE SEQUENCE</scope>
    <source>
        <strain evidence="8">HKST-UBA02</strain>
    </source>
</reference>
<dbReference type="Proteomes" id="UP000699691">
    <property type="component" value="Unassembled WGS sequence"/>
</dbReference>
<dbReference type="InterPro" id="IPR005467">
    <property type="entry name" value="His_kinase_dom"/>
</dbReference>
<dbReference type="InterPro" id="IPR029016">
    <property type="entry name" value="GAF-like_dom_sf"/>
</dbReference>
<evidence type="ECO:0000313" key="8">
    <source>
        <dbReference type="EMBL" id="MCA9397386.1"/>
    </source>
</evidence>
<dbReference type="SMART" id="SM00388">
    <property type="entry name" value="HisKA"/>
    <property type="match status" value="1"/>
</dbReference>
<sequence>VEEVLSGAILEEATDEPVKSFFNIPIVIGEHVAGVLTVAHKQAGLYQDEEMTILYKITQQASQAVTRLEEVVQTEQHKLNSMVQSMTEGIIMTDTEYRIVVINPIITNALQIDATNDLTLFDIMNKLENILPLQEKLAESIKLEKTVIVPEVLINDTYFKVVFAPVRSNLGKNHTEILGGVVIFHDITHDKELERMRDDFTAMMVHELRSPLGNIRRLSEYLQTDTTEDDTETAEKYLELINRNASTMLGLVNDLLDVAKMESGNFVVHKELADIREVVAESTTFFNQAANEKRINMSAVVADTVPAECMFDTQRVSQMLNNYLSNAIKFTPEKGSVSIQVVLHLQDNSLEDEASTAGINWYLSDDSISSKTPDSLVVCVTDTGAGISKDKVDQLFSKFKQMESFVSSTGEKGTGLGLSIVKGIAEAHGGHAGVATREGDGSTFFFTLPLAAGN</sequence>
<evidence type="ECO:0000256" key="6">
    <source>
        <dbReference type="ARBA" id="ARBA00023012"/>
    </source>
</evidence>
<evidence type="ECO:0000256" key="1">
    <source>
        <dbReference type="ARBA" id="ARBA00000085"/>
    </source>
</evidence>
<keyword evidence="6" id="KW-0902">Two-component regulatory system</keyword>
<dbReference type="PANTHER" id="PTHR43711:SF1">
    <property type="entry name" value="HISTIDINE KINASE 1"/>
    <property type="match status" value="1"/>
</dbReference>
<dbReference type="InterPro" id="IPR003594">
    <property type="entry name" value="HATPase_dom"/>
</dbReference>
<dbReference type="InterPro" id="IPR050736">
    <property type="entry name" value="Sensor_HK_Regulatory"/>
</dbReference>
<dbReference type="Gene3D" id="3.30.450.40">
    <property type="match status" value="1"/>
</dbReference>
<evidence type="ECO:0000256" key="5">
    <source>
        <dbReference type="ARBA" id="ARBA00022777"/>
    </source>
</evidence>
<comment type="caution">
    <text evidence="8">The sequence shown here is derived from an EMBL/GenBank/DDBJ whole genome shotgun (WGS) entry which is preliminary data.</text>
</comment>
<dbReference type="PROSITE" id="PS50109">
    <property type="entry name" value="HIS_KIN"/>
    <property type="match status" value="1"/>
</dbReference>
<evidence type="ECO:0000259" key="7">
    <source>
        <dbReference type="PROSITE" id="PS50109"/>
    </source>
</evidence>
<dbReference type="SUPFAM" id="SSF55874">
    <property type="entry name" value="ATPase domain of HSP90 chaperone/DNA topoisomerase II/histidine kinase"/>
    <property type="match status" value="1"/>
</dbReference>
<dbReference type="SUPFAM" id="SSF47384">
    <property type="entry name" value="Homodimeric domain of signal transducing histidine kinase"/>
    <property type="match status" value="1"/>
</dbReference>
<gene>
    <name evidence="8" type="ORF">KC573_01040</name>
</gene>
<dbReference type="SUPFAM" id="SSF55781">
    <property type="entry name" value="GAF domain-like"/>
    <property type="match status" value="1"/>
</dbReference>